<feature type="transmembrane region" description="Helical" evidence="11">
    <location>
        <begin position="489"/>
        <end position="510"/>
    </location>
</feature>
<dbReference type="CDD" id="cd09071">
    <property type="entry name" value="FAR_C"/>
    <property type="match status" value="1"/>
</dbReference>
<comment type="function">
    <text evidence="11">Catalyzes the reduction of fatty acyl-CoA to fatty alcohols.</text>
</comment>
<comment type="catalytic activity">
    <reaction evidence="10 11">
        <text>a long-chain fatty acyl-CoA + 2 NADPH + 2 H(+) = a long-chain primary fatty alcohol + 2 NADP(+) + CoA</text>
        <dbReference type="Rhea" id="RHEA:52716"/>
        <dbReference type="ChEBI" id="CHEBI:15378"/>
        <dbReference type="ChEBI" id="CHEBI:57287"/>
        <dbReference type="ChEBI" id="CHEBI:57783"/>
        <dbReference type="ChEBI" id="CHEBI:58349"/>
        <dbReference type="ChEBI" id="CHEBI:77396"/>
        <dbReference type="ChEBI" id="CHEBI:83139"/>
        <dbReference type="EC" id="1.2.1.84"/>
    </reaction>
</comment>
<dbReference type="GO" id="GO:0080019">
    <property type="term" value="F:alcohol-forming very long-chain fatty acyl-CoA reductase activity"/>
    <property type="evidence" value="ECO:0007669"/>
    <property type="project" value="InterPro"/>
</dbReference>
<evidence type="ECO:0000259" key="12">
    <source>
        <dbReference type="Pfam" id="PF03015"/>
    </source>
</evidence>
<gene>
    <name evidence="14" type="ORF">AWZ03_010464</name>
</gene>
<keyword evidence="5 11" id="KW-0521">NADP</keyword>
<name>A0A484B2J5_DRONA</name>
<evidence type="ECO:0000256" key="3">
    <source>
        <dbReference type="ARBA" id="ARBA00022516"/>
    </source>
</evidence>
<sequence>MDSEYEMTSEIQNFYRNKTVFITGGSGFLGKVVIEKLLRATDVKRIYVLIRAKKGEGILQRLEKWKDESVFTLLLKSKPSCWARIVPIAGDCEQADLGLSEADRQLLMEEVQVVVHSAATVRFMEPLHVALDINTRTTRLMLQLAKQMKRLETYVHISTAFSNCVIKRIGEDYYPEHLTCSVDTVLALRERLSDELIDSMAPVLLGKFPNTYTYTKALAEQLVQTEGAGLPICILRPGVIICSYKEPISGWVDNLYGPISIFLGTAIGVLRIICLNLQTHAHLVPVDYCSNLILACAWQTAKDNAARLKEPIEAAAPTTEQCPPTVYNYVPSDRNMLTWGGIKSKAESLGHVYPLSRMIWLPFLHATTVPWLFKLAAFFYHILPGYCIDVVLRLRGRSPRMIKLYEKIHKNVETLSPFTNSNWYFESNNTQELWQRLSPEDQQLFHFDMNSMDWDNYMRIATAGMRIFIAKEEPESLERGKQKLKRFYILHRALQLIVCSGAAAILWSLLKFVF</sequence>
<dbReference type="EC" id="1.2.1.84" evidence="11"/>
<dbReference type="PANTHER" id="PTHR11011">
    <property type="entry name" value="MALE STERILITY PROTEIN 2-RELATED"/>
    <property type="match status" value="1"/>
</dbReference>
<keyword evidence="7 11" id="KW-0560">Oxidoreductase</keyword>
<keyword evidence="15" id="KW-1185">Reference proteome</keyword>
<dbReference type="InterPro" id="IPR026055">
    <property type="entry name" value="FAR"/>
</dbReference>
<dbReference type="Pfam" id="PF03015">
    <property type="entry name" value="Sterile"/>
    <property type="match status" value="1"/>
</dbReference>
<evidence type="ECO:0000313" key="14">
    <source>
        <dbReference type="EMBL" id="TDG43107.1"/>
    </source>
</evidence>
<comment type="caution">
    <text evidence="14">The sequence shown here is derived from an EMBL/GenBank/DDBJ whole genome shotgun (WGS) entry which is preliminary data.</text>
</comment>
<accession>A0A484B2J5</accession>
<dbReference type="GO" id="GO:0102965">
    <property type="term" value="F:alcohol-forming long-chain fatty acyl-CoA reductase activity"/>
    <property type="evidence" value="ECO:0007669"/>
    <property type="project" value="UniProtKB-EC"/>
</dbReference>
<dbReference type="InterPro" id="IPR033640">
    <property type="entry name" value="FAR_C"/>
</dbReference>
<evidence type="ECO:0000256" key="5">
    <source>
        <dbReference type="ARBA" id="ARBA00022857"/>
    </source>
</evidence>
<dbReference type="AlphaFoldDB" id="A0A484B2J5"/>
<keyword evidence="4 11" id="KW-0812">Transmembrane</keyword>
<dbReference type="Gene3D" id="3.40.50.720">
    <property type="entry name" value="NAD(P)-binding Rossmann-like Domain"/>
    <property type="match status" value="1"/>
</dbReference>
<dbReference type="GO" id="GO:0035336">
    <property type="term" value="P:long-chain fatty-acyl-CoA metabolic process"/>
    <property type="evidence" value="ECO:0007669"/>
    <property type="project" value="TreeGrafter"/>
</dbReference>
<evidence type="ECO:0000256" key="9">
    <source>
        <dbReference type="ARBA" id="ARBA00023136"/>
    </source>
</evidence>
<feature type="transmembrane region" description="Helical" evidence="11">
    <location>
        <begin position="371"/>
        <end position="392"/>
    </location>
</feature>
<dbReference type="Pfam" id="PF07993">
    <property type="entry name" value="NAD_binding_4"/>
    <property type="match status" value="1"/>
</dbReference>
<evidence type="ECO:0000256" key="11">
    <source>
        <dbReference type="RuleBase" id="RU363097"/>
    </source>
</evidence>
<comment type="similarity">
    <text evidence="2 11">Belongs to the fatty acyl-CoA reductase family.</text>
</comment>
<proteinExistence type="inferred from homology"/>
<organism evidence="14 15">
    <name type="scientific">Drosophila navojoa</name>
    <name type="common">Fruit fly</name>
    <dbReference type="NCBI Taxonomy" id="7232"/>
    <lineage>
        <taxon>Eukaryota</taxon>
        <taxon>Metazoa</taxon>
        <taxon>Ecdysozoa</taxon>
        <taxon>Arthropoda</taxon>
        <taxon>Hexapoda</taxon>
        <taxon>Insecta</taxon>
        <taxon>Pterygota</taxon>
        <taxon>Neoptera</taxon>
        <taxon>Endopterygota</taxon>
        <taxon>Diptera</taxon>
        <taxon>Brachycera</taxon>
        <taxon>Muscomorpha</taxon>
        <taxon>Ephydroidea</taxon>
        <taxon>Drosophilidae</taxon>
        <taxon>Drosophila</taxon>
    </lineage>
</organism>
<keyword evidence="3 11" id="KW-0444">Lipid biosynthesis</keyword>
<keyword evidence="9 11" id="KW-0472">Membrane</keyword>
<evidence type="ECO:0000256" key="1">
    <source>
        <dbReference type="ARBA" id="ARBA00004141"/>
    </source>
</evidence>
<evidence type="ECO:0000313" key="15">
    <source>
        <dbReference type="Proteomes" id="UP000295192"/>
    </source>
</evidence>
<dbReference type="PANTHER" id="PTHR11011:SF60">
    <property type="entry name" value="FATTY ACYL-COA REDUCTASE-RELATED"/>
    <property type="match status" value="1"/>
</dbReference>
<evidence type="ECO:0000256" key="7">
    <source>
        <dbReference type="ARBA" id="ARBA00023002"/>
    </source>
</evidence>
<feature type="domain" description="Fatty acyl-CoA reductase C-terminal" evidence="12">
    <location>
        <begin position="380"/>
        <end position="472"/>
    </location>
</feature>
<protein>
    <recommendedName>
        <fullName evidence="11">Fatty acyl-CoA reductase</fullName>
        <ecNumber evidence="11">1.2.1.84</ecNumber>
    </recommendedName>
</protein>
<dbReference type="FunFam" id="3.40.50.720:FF:000143">
    <property type="entry name" value="Fatty acyl-CoA reductase"/>
    <property type="match status" value="1"/>
</dbReference>
<dbReference type="InterPro" id="IPR036291">
    <property type="entry name" value="NAD(P)-bd_dom_sf"/>
</dbReference>
<dbReference type="GO" id="GO:0016020">
    <property type="term" value="C:membrane"/>
    <property type="evidence" value="ECO:0007669"/>
    <property type="project" value="UniProtKB-SubCell"/>
</dbReference>
<dbReference type="SUPFAM" id="SSF51735">
    <property type="entry name" value="NAD(P)-binding Rossmann-fold domains"/>
    <property type="match status" value="1"/>
</dbReference>
<reference evidence="14 15" key="1">
    <citation type="journal article" date="2019" name="J. Hered.">
        <title>An Improved Genome Assembly for Drosophila navojoa, the Basal Species in the mojavensis Cluster.</title>
        <authorList>
            <person name="Vanderlinde T."/>
            <person name="Dupim E.G."/>
            <person name="Nazario-Yepiz N.O."/>
            <person name="Carvalho A.B."/>
        </authorList>
    </citation>
    <scope>NUCLEOTIDE SEQUENCE [LARGE SCALE GENOMIC DNA]</scope>
    <source>
        <strain evidence="14">Navoj_Jal97</strain>
        <tissue evidence="14">Whole organism</tissue>
    </source>
</reference>
<feature type="domain" description="Thioester reductase (TE)" evidence="13">
    <location>
        <begin position="22"/>
        <end position="293"/>
    </location>
</feature>
<evidence type="ECO:0000256" key="4">
    <source>
        <dbReference type="ARBA" id="ARBA00022692"/>
    </source>
</evidence>
<evidence type="ECO:0000256" key="10">
    <source>
        <dbReference type="ARBA" id="ARBA00052530"/>
    </source>
</evidence>
<evidence type="ECO:0000259" key="13">
    <source>
        <dbReference type="Pfam" id="PF07993"/>
    </source>
</evidence>
<comment type="subcellular location">
    <subcellularLocation>
        <location evidence="1">Membrane</location>
        <topology evidence="1">Multi-pass membrane protein</topology>
    </subcellularLocation>
</comment>
<evidence type="ECO:0000256" key="8">
    <source>
        <dbReference type="ARBA" id="ARBA00023098"/>
    </source>
</evidence>
<dbReference type="STRING" id="7232.A0A484B2J5"/>
<evidence type="ECO:0000256" key="2">
    <source>
        <dbReference type="ARBA" id="ARBA00005928"/>
    </source>
</evidence>
<keyword evidence="8 11" id="KW-0443">Lipid metabolism</keyword>
<dbReference type="GO" id="GO:0005777">
    <property type="term" value="C:peroxisome"/>
    <property type="evidence" value="ECO:0007669"/>
    <property type="project" value="TreeGrafter"/>
</dbReference>
<dbReference type="InterPro" id="IPR013120">
    <property type="entry name" value="FAR_NAD-bd"/>
</dbReference>
<keyword evidence="6 11" id="KW-1133">Transmembrane helix</keyword>
<dbReference type="OMA" id="LPGYCID"/>
<dbReference type="Proteomes" id="UP000295192">
    <property type="component" value="Unassembled WGS sequence"/>
</dbReference>
<dbReference type="EMBL" id="LSRL02000177">
    <property type="protein sequence ID" value="TDG43107.1"/>
    <property type="molecule type" value="Genomic_DNA"/>
</dbReference>
<evidence type="ECO:0000256" key="6">
    <source>
        <dbReference type="ARBA" id="ARBA00022989"/>
    </source>
</evidence>
<dbReference type="CDD" id="cd05236">
    <property type="entry name" value="FAR-N_SDR_e"/>
    <property type="match status" value="1"/>
</dbReference>
<dbReference type="OrthoDB" id="429813at2759"/>